<keyword evidence="4" id="KW-1185">Reference proteome</keyword>
<feature type="domain" description="SPOR" evidence="2">
    <location>
        <begin position="412"/>
        <end position="487"/>
    </location>
</feature>
<evidence type="ECO:0000256" key="1">
    <source>
        <dbReference type="SAM" id="MobiDB-lite"/>
    </source>
</evidence>
<feature type="compositionally biased region" description="Acidic residues" evidence="1">
    <location>
        <begin position="240"/>
        <end position="250"/>
    </location>
</feature>
<evidence type="ECO:0000313" key="4">
    <source>
        <dbReference type="Proteomes" id="UP000287908"/>
    </source>
</evidence>
<dbReference type="Pfam" id="PF13401">
    <property type="entry name" value="AAA_22"/>
    <property type="match status" value="1"/>
</dbReference>
<dbReference type="Gene3D" id="3.30.70.1070">
    <property type="entry name" value="Sporulation related repeat"/>
    <property type="match status" value="1"/>
</dbReference>
<proteinExistence type="predicted"/>
<dbReference type="InterPro" id="IPR049945">
    <property type="entry name" value="AAA_22"/>
</dbReference>
<reference evidence="3 4" key="1">
    <citation type="journal article" date="2011" name="Front. Microbiol.">
        <title>Genomic signatures of strain selection and enhancement in Bacillus atrophaeus var. globigii, a historical biowarfare simulant.</title>
        <authorList>
            <person name="Gibbons H.S."/>
            <person name="Broomall S.M."/>
            <person name="McNew L.A."/>
            <person name="Daligault H."/>
            <person name="Chapman C."/>
            <person name="Bruce D."/>
            <person name="Karavis M."/>
            <person name="Krepps M."/>
            <person name="McGregor P.A."/>
            <person name="Hong C."/>
            <person name="Park K.H."/>
            <person name="Akmal A."/>
            <person name="Feldman A."/>
            <person name="Lin J.S."/>
            <person name="Chang W.E."/>
            <person name="Higgs B.W."/>
            <person name="Demirev P."/>
            <person name="Lindquist J."/>
            <person name="Liem A."/>
            <person name="Fochler E."/>
            <person name="Read T.D."/>
            <person name="Tapia R."/>
            <person name="Johnson S."/>
            <person name="Bishop-Lilly K.A."/>
            <person name="Detter C."/>
            <person name="Han C."/>
            <person name="Sozhamannan S."/>
            <person name="Rosenzweig C.N."/>
            <person name="Skowronski E.W."/>
        </authorList>
    </citation>
    <scope>NUCLEOTIDE SEQUENCE [LARGE SCALE GENOMIC DNA]</scope>
    <source>
        <strain evidence="3 4">CL-SP19</strain>
    </source>
</reference>
<gene>
    <name evidence="3" type="ORF">CWI81_11290</name>
</gene>
<dbReference type="Pfam" id="PF05036">
    <property type="entry name" value="SPOR"/>
    <property type="match status" value="1"/>
</dbReference>
<protein>
    <recommendedName>
        <fullName evidence="2">SPOR domain-containing protein</fullName>
    </recommendedName>
</protein>
<sequence>MQAVAQQHIVAAPVKVKTSQQAIIEQLHQQCQQNDSLIMLHGGDGSGKTTIAELFLEQASNYAECAFITANDRSTVDRLRAQILNQLFGTISLSDETLSRQIQRQAPLRHAVIVIDSGEKLPDGFLAECISTVNQLSAIGQKVSVVVVADSRWAYQQKPAPHLRVQGPVMLEVQPMSKEEQVRFIQALLPERQRRLWNLDRIQQFLSTINGYPGEIQQRLQLALATQAQRYKEDQPSTTVDDETQLDDDQVSLNNSTEGSGRPVKLGVVLLIAALLSIAAAGYLNHDTLISYLGTANTPATSTEEETNPTETDKPAETAEVAEPAAAVNQLPEFEPITAESLALMPEDLAISYREALDNLNRGAAAENDPRELEVGLIKQPSEKVEKATTPEPAEQAPEALNLPFQSAAILDRNPESYALQIAIISNQQLLTEFRQDYQLTDITDVYQRNDGAYVIVYGNFDSLDQARSAVQQLPANVQSMEPWAKSTGTMQKEIAQSQAQ</sequence>
<dbReference type="SUPFAM" id="SSF110997">
    <property type="entry name" value="Sporulation related repeat"/>
    <property type="match status" value="1"/>
</dbReference>
<dbReference type="SUPFAM" id="SSF52540">
    <property type="entry name" value="P-loop containing nucleoside triphosphate hydrolases"/>
    <property type="match status" value="1"/>
</dbReference>
<dbReference type="EMBL" id="PIQF01000004">
    <property type="protein sequence ID" value="RUO73604.1"/>
    <property type="molecule type" value="Genomic_DNA"/>
</dbReference>
<evidence type="ECO:0000313" key="3">
    <source>
        <dbReference type="EMBL" id="RUO73604.1"/>
    </source>
</evidence>
<comment type="caution">
    <text evidence="3">The sequence shown here is derived from an EMBL/GenBank/DDBJ whole genome shotgun (WGS) entry which is preliminary data.</text>
</comment>
<dbReference type="OrthoDB" id="6189127at2"/>
<feature type="region of interest" description="Disordered" evidence="1">
    <location>
        <begin position="233"/>
        <end position="259"/>
    </location>
</feature>
<dbReference type="GO" id="GO:0016887">
    <property type="term" value="F:ATP hydrolysis activity"/>
    <property type="evidence" value="ECO:0007669"/>
    <property type="project" value="InterPro"/>
</dbReference>
<dbReference type="InterPro" id="IPR007730">
    <property type="entry name" value="SPOR-like_dom"/>
</dbReference>
<dbReference type="PROSITE" id="PS51724">
    <property type="entry name" value="SPOR"/>
    <property type="match status" value="1"/>
</dbReference>
<dbReference type="GO" id="GO:0042834">
    <property type="term" value="F:peptidoglycan binding"/>
    <property type="evidence" value="ECO:0007669"/>
    <property type="project" value="InterPro"/>
</dbReference>
<evidence type="ECO:0000259" key="2">
    <source>
        <dbReference type="PROSITE" id="PS51724"/>
    </source>
</evidence>
<accession>A0A432Z6S2</accession>
<name>A0A432Z6S2_9GAMM</name>
<dbReference type="RefSeq" id="WP_126785407.1">
    <property type="nucleotide sequence ID" value="NZ_PIQF01000004.1"/>
</dbReference>
<dbReference type="AlphaFoldDB" id="A0A432Z6S2"/>
<dbReference type="InterPro" id="IPR036680">
    <property type="entry name" value="SPOR-like_sf"/>
</dbReference>
<feature type="region of interest" description="Disordered" evidence="1">
    <location>
        <begin position="299"/>
        <end position="323"/>
    </location>
</feature>
<dbReference type="Gene3D" id="3.40.50.300">
    <property type="entry name" value="P-loop containing nucleotide triphosphate hydrolases"/>
    <property type="match status" value="1"/>
</dbReference>
<organism evidence="3 4">
    <name type="scientific">Idiomarina seosinensis</name>
    <dbReference type="NCBI Taxonomy" id="281739"/>
    <lineage>
        <taxon>Bacteria</taxon>
        <taxon>Pseudomonadati</taxon>
        <taxon>Pseudomonadota</taxon>
        <taxon>Gammaproteobacteria</taxon>
        <taxon>Alteromonadales</taxon>
        <taxon>Idiomarinaceae</taxon>
        <taxon>Idiomarina</taxon>
    </lineage>
</organism>
<dbReference type="InterPro" id="IPR052026">
    <property type="entry name" value="ExeA_AAA_ATPase_DNA-bind"/>
</dbReference>
<dbReference type="InterPro" id="IPR027417">
    <property type="entry name" value="P-loop_NTPase"/>
</dbReference>
<dbReference type="PANTHER" id="PTHR35894:SF5">
    <property type="entry name" value="MU-LIKE PROPHAGE FLUMU DNA TRANSPOSITION PROTEIN B"/>
    <property type="match status" value="1"/>
</dbReference>
<dbReference type="PANTHER" id="PTHR35894">
    <property type="entry name" value="GENERAL SECRETION PATHWAY PROTEIN A-RELATED"/>
    <property type="match status" value="1"/>
</dbReference>
<dbReference type="Proteomes" id="UP000287908">
    <property type="component" value="Unassembled WGS sequence"/>
</dbReference>